<accession>A0A9P1M9Y7</accession>
<keyword evidence="5" id="KW-1185">Reference proteome</keyword>
<dbReference type="PANTHER" id="PTHR46228:SF2">
    <property type="entry name" value="KELCH REPEAT PROTEIN (AFU_ORTHOLOGUE AFUA_4G14350)"/>
    <property type="match status" value="1"/>
</dbReference>
<dbReference type="Proteomes" id="UP000838763">
    <property type="component" value="Unassembled WGS sequence"/>
</dbReference>
<dbReference type="AlphaFoldDB" id="A0A9P1M9Y7"/>
<evidence type="ECO:0000256" key="1">
    <source>
        <dbReference type="ARBA" id="ARBA00022441"/>
    </source>
</evidence>
<evidence type="ECO:0000256" key="3">
    <source>
        <dbReference type="SAM" id="MobiDB-lite"/>
    </source>
</evidence>
<dbReference type="Gene3D" id="2.120.10.80">
    <property type="entry name" value="Kelch-type beta propeller"/>
    <property type="match status" value="1"/>
</dbReference>
<dbReference type="InterPro" id="IPR011043">
    <property type="entry name" value="Gal_Oxase/kelch_b-propeller"/>
</dbReference>
<evidence type="ECO:0008006" key="6">
    <source>
        <dbReference type="Google" id="ProtNLM"/>
    </source>
</evidence>
<dbReference type="InterPro" id="IPR015915">
    <property type="entry name" value="Kelch-typ_b-propeller"/>
</dbReference>
<proteinExistence type="predicted"/>
<dbReference type="EMBL" id="CALLCH030000012">
    <property type="protein sequence ID" value="CAI4215679.1"/>
    <property type="molecule type" value="Genomic_DNA"/>
</dbReference>
<feature type="compositionally biased region" description="Basic and acidic residues" evidence="3">
    <location>
        <begin position="54"/>
        <end position="63"/>
    </location>
</feature>
<comment type="caution">
    <text evidence="4">The sequence shown here is derived from an EMBL/GenBank/DDBJ whole genome shotgun (WGS) entry which is preliminary data.</text>
</comment>
<dbReference type="OrthoDB" id="10251809at2759"/>
<protein>
    <recommendedName>
        <fullName evidence="6">Kelch repeat-containing protein</fullName>
    </recommendedName>
</protein>
<name>A0A9P1M9Y7_9PEZI</name>
<evidence type="ECO:0000313" key="4">
    <source>
        <dbReference type="EMBL" id="CAI4215679.1"/>
    </source>
</evidence>
<evidence type="ECO:0000313" key="5">
    <source>
        <dbReference type="Proteomes" id="UP000838763"/>
    </source>
</evidence>
<keyword evidence="1" id="KW-0880">Kelch repeat</keyword>
<gene>
    <name evidence="4" type="ORF">PPNO1_LOCUS5386</name>
</gene>
<organism evidence="4 5">
    <name type="scientific">Parascedosporium putredinis</name>
    <dbReference type="NCBI Taxonomy" id="1442378"/>
    <lineage>
        <taxon>Eukaryota</taxon>
        <taxon>Fungi</taxon>
        <taxon>Dikarya</taxon>
        <taxon>Ascomycota</taxon>
        <taxon>Pezizomycotina</taxon>
        <taxon>Sordariomycetes</taxon>
        <taxon>Hypocreomycetidae</taxon>
        <taxon>Microascales</taxon>
        <taxon>Microascaceae</taxon>
        <taxon>Parascedosporium</taxon>
    </lineage>
</organism>
<reference evidence="4" key="1">
    <citation type="submission" date="2022-11" db="EMBL/GenBank/DDBJ databases">
        <authorList>
            <person name="Scott C."/>
            <person name="Bruce N."/>
        </authorList>
    </citation>
    <scope>NUCLEOTIDE SEQUENCE</scope>
</reference>
<sequence>MCLWKSPRVITLRDTVYLDGESILWLNGMDTGNTLDHQMVSSPTPVPPPNHLLGHSDRDHGPRPTDNPTGLILTLNLTTPFRLDQNLTQLFGTLPKSTSSSTIFNYIDGDLLGNDAQFFTYGGLTRRSDSFPDPDPDDVLEYQAYPYESNAASFKPGFVPEKLPPMSRATSLMAPANVSDTLITLEFDPEAQNIEKWSNVTLPESVLGRAGASGVFVPAGKAGALVFVGGVTHPEFASKSHRSDNPAALKSDSEAFLKSIDVYDIESGNWYRQETSAPTLPPITALGCAVVQHAIDFSSFNIYYYGGYAAEDLQSNFHDDVWILTMPSFQWIKAKSGSDAHARGHKCVSPYPDQMMAFGGFTPKLGTGIDCVKGGVIQLLNLTSVEWMDAYSPADFAEYGVPEVPGCLGRVEQPGPPKRV</sequence>
<evidence type="ECO:0000256" key="2">
    <source>
        <dbReference type="ARBA" id="ARBA00022737"/>
    </source>
</evidence>
<feature type="region of interest" description="Disordered" evidence="3">
    <location>
        <begin position="39"/>
        <end position="66"/>
    </location>
</feature>
<dbReference type="SUPFAM" id="SSF50965">
    <property type="entry name" value="Galactose oxidase, central domain"/>
    <property type="match status" value="1"/>
</dbReference>
<dbReference type="PANTHER" id="PTHR46228">
    <property type="entry name" value="KELCH DOMAIN-CONTAINING PROTEIN"/>
    <property type="match status" value="1"/>
</dbReference>
<keyword evidence="2" id="KW-0677">Repeat</keyword>